<protein>
    <submittedName>
        <fullName evidence="4">Uncharacterized protein</fullName>
    </submittedName>
</protein>
<evidence type="ECO:0000256" key="1">
    <source>
        <dbReference type="ARBA" id="ARBA00022614"/>
    </source>
</evidence>
<reference evidence="4" key="1">
    <citation type="submission" date="2023-07" db="EMBL/GenBank/DDBJ databases">
        <authorList>
            <person name="Stuckert A."/>
        </authorList>
    </citation>
    <scope>NUCLEOTIDE SEQUENCE</scope>
</reference>
<keyword evidence="2" id="KW-0677">Repeat</keyword>
<evidence type="ECO:0000256" key="2">
    <source>
        <dbReference type="ARBA" id="ARBA00022737"/>
    </source>
</evidence>
<proteinExistence type="predicted"/>
<dbReference type="InterPro" id="IPR050333">
    <property type="entry name" value="SLRP"/>
</dbReference>
<evidence type="ECO:0000313" key="4">
    <source>
        <dbReference type="EMBL" id="CAJ0945454.1"/>
    </source>
</evidence>
<dbReference type="PANTHER" id="PTHR45712">
    <property type="entry name" value="AGAP008170-PA"/>
    <property type="match status" value="1"/>
</dbReference>
<dbReference type="InterPro" id="IPR032675">
    <property type="entry name" value="LRR_dom_sf"/>
</dbReference>
<keyword evidence="3" id="KW-0732">Signal</keyword>
<feature type="signal peptide" evidence="3">
    <location>
        <begin position="1"/>
        <end position="27"/>
    </location>
</feature>
<dbReference type="PROSITE" id="PS51450">
    <property type="entry name" value="LRR"/>
    <property type="match status" value="3"/>
</dbReference>
<sequence>MEKNSDTMGISWPFVMTSFLLAGSLRGLETNFTSGCHWDHVYSLRCTSAGITNLQELQKSPSWPRAPRFLKTMKHINLSNNRISSFHLNIFYKFSSLETLNISNNYISMISINYEQEGKDVTLVSLKSLVIDRNRLTFVPKGLGKLTSLQTLQLSANSILRIQRDDFANCTQLQNLDLRDNRIHKIDPDAFRDLRNLQILRLSNNALVSITPLVFLYSHVLRADIDLSYNRWAYK</sequence>
<dbReference type="InterPro" id="IPR003591">
    <property type="entry name" value="Leu-rich_rpt_typical-subtyp"/>
</dbReference>
<organism evidence="4 5">
    <name type="scientific">Ranitomeya imitator</name>
    <name type="common">mimic poison frog</name>
    <dbReference type="NCBI Taxonomy" id="111125"/>
    <lineage>
        <taxon>Eukaryota</taxon>
        <taxon>Metazoa</taxon>
        <taxon>Chordata</taxon>
        <taxon>Craniata</taxon>
        <taxon>Vertebrata</taxon>
        <taxon>Euteleostomi</taxon>
        <taxon>Amphibia</taxon>
        <taxon>Batrachia</taxon>
        <taxon>Anura</taxon>
        <taxon>Neobatrachia</taxon>
        <taxon>Hyloidea</taxon>
        <taxon>Dendrobatidae</taxon>
        <taxon>Dendrobatinae</taxon>
        <taxon>Ranitomeya</taxon>
    </lineage>
</organism>
<gene>
    <name evidence="4" type="ORF">RIMI_LOCUS10907308</name>
</gene>
<dbReference type="Pfam" id="PF13855">
    <property type="entry name" value="LRR_8"/>
    <property type="match status" value="2"/>
</dbReference>
<dbReference type="Gene3D" id="3.80.10.10">
    <property type="entry name" value="Ribonuclease Inhibitor"/>
    <property type="match status" value="2"/>
</dbReference>
<dbReference type="InterPro" id="IPR001611">
    <property type="entry name" value="Leu-rich_rpt"/>
</dbReference>
<accession>A0ABN9LQ83</accession>
<keyword evidence="1" id="KW-0433">Leucine-rich repeat</keyword>
<name>A0ABN9LQ83_9NEOB</name>
<dbReference type="PANTHER" id="PTHR45712:SF22">
    <property type="entry name" value="INSULIN-LIKE GROWTH FACTOR-BINDING PROTEIN COMPLEX ACID LABILE SUBUNIT"/>
    <property type="match status" value="1"/>
</dbReference>
<dbReference type="SMART" id="SM00369">
    <property type="entry name" value="LRR_TYP"/>
    <property type="match status" value="6"/>
</dbReference>
<dbReference type="Proteomes" id="UP001176940">
    <property type="component" value="Unassembled WGS sequence"/>
</dbReference>
<evidence type="ECO:0000256" key="3">
    <source>
        <dbReference type="SAM" id="SignalP"/>
    </source>
</evidence>
<feature type="chain" id="PRO_5045076570" evidence="3">
    <location>
        <begin position="28"/>
        <end position="235"/>
    </location>
</feature>
<comment type="caution">
    <text evidence="4">The sequence shown here is derived from an EMBL/GenBank/DDBJ whole genome shotgun (WGS) entry which is preliminary data.</text>
</comment>
<dbReference type="SUPFAM" id="SSF52058">
    <property type="entry name" value="L domain-like"/>
    <property type="match status" value="1"/>
</dbReference>
<evidence type="ECO:0000313" key="5">
    <source>
        <dbReference type="Proteomes" id="UP001176940"/>
    </source>
</evidence>
<keyword evidence="5" id="KW-1185">Reference proteome</keyword>
<dbReference type="EMBL" id="CAUEEQ010024086">
    <property type="protein sequence ID" value="CAJ0945454.1"/>
    <property type="molecule type" value="Genomic_DNA"/>
</dbReference>